<dbReference type="EMBL" id="JAFKGL010000017">
    <property type="protein sequence ID" value="MBN9413164.1"/>
    <property type="molecule type" value="Genomic_DNA"/>
</dbReference>
<dbReference type="InterPro" id="IPR036259">
    <property type="entry name" value="MFS_trans_sf"/>
</dbReference>
<feature type="transmembrane region" description="Helical" evidence="4">
    <location>
        <begin position="257"/>
        <end position="274"/>
    </location>
</feature>
<keyword evidence="2 4" id="KW-1133">Transmembrane helix</keyword>
<keyword evidence="3 4" id="KW-0472">Membrane</keyword>
<feature type="transmembrane region" description="Helical" evidence="4">
    <location>
        <begin position="346"/>
        <end position="369"/>
    </location>
</feature>
<dbReference type="SUPFAM" id="SSF103473">
    <property type="entry name" value="MFS general substrate transporter"/>
    <property type="match status" value="1"/>
</dbReference>
<evidence type="ECO:0000256" key="4">
    <source>
        <dbReference type="SAM" id="Phobius"/>
    </source>
</evidence>
<dbReference type="AlphaFoldDB" id="A0A8J7PW96"/>
<reference evidence="6" key="1">
    <citation type="submission" date="2021-02" db="EMBL/GenBank/DDBJ databases">
        <title>Thiocyanate and organic carbon inputs drive convergent selection for specific autotrophic Afipia and Thiobacillus strains within complex microbiomes.</title>
        <authorList>
            <person name="Huddy R.J."/>
            <person name="Sachdeva R."/>
            <person name="Kadzinga F."/>
            <person name="Kantor R.S."/>
            <person name="Harrison S.T.L."/>
            <person name="Banfield J.F."/>
        </authorList>
    </citation>
    <scope>NUCLEOTIDE SEQUENCE</scope>
    <source>
        <strain evidence="6">SCN18_10_11_15_R4_P_38_20</strain>
    </source>
</reference>
<evidence type="ECO:0000256" key="1">
    <source>
        <dbReference type="ARBA" id="ARBA00022692"/>
    </source>
</evidence>
<feature type="transmembrane region" description="Helical" evidence="4">
    <location>
        <begin position="223"/>
        <end position="245"/>
    </location>
</feature>
<evidence type="ECO:0000313" key="6">
    <source>
        <dbReference type="EMBL" id="MBN9413164.1"/>
    </source>
</evidence>
<feature type="transmembrane region" description="Helical" evidence="4">
    <location>
        <begin position="375"/>
        <end position="394"/>
    </location>
</feature>
<protein>
    <submittedName>
        <fullName evidence="6">MFS transporter</fullName>
    </submittedName>
</protein>
<evidence type="ECO:0000313" key="7">
    <source>
        <dbReference type="Proteomes" id="UP000664414"/>
    </source>
</evidence>
<feature type="transmembrane region" description="Helical" evidence="4">
    <location>
        <begin position="174"/>
        <end position="194"/>
    </location>
</feature>
<evidence type="ECO:0000259" key="5">
    <source>
        <dbReference type="PROSITE" id="PS50850"/>
    </source>
</evidence>
<keyword evidence="1 4" id="KW-0812">Transmembrane</keyword>
<dbReference type="PANTHER" id="PTHR23518">
    <property type="entry name" value="C-METHYLTRANSFERASE"/>
    <property type="match status" value="1"/>
</dbReference>
<dbReference type="Gene3D" id="1.20.1250.20">
    <property type="entry name" value="MFS general substrate transporter like domains"/>
    <property type="match status" value="2"/>
</dbReference>
<dbReference type="PROSITE" id="PS50850">
    <property type="entry name" value="MFS"/>
    <property type="match status" value="1"/>
</dbReference>
<dbReference type="PANTHER" id="PTHR23518:SF2">
    <property type="entry name" value="MAJOR FACILITATOR SUPERFAMILY TRANSPORTER"/>
    <property type="match status" value="1"/>
</dbReference>
<name>A0A8J7PW96_9PROT</name>
<sequence length="402" mass="44108">MEQSIEKYSVFSLPKSIWGIGIVTLLVNLSSVIIFSLSPIYLTTVLGVSTFDLGILEGFVEATSWFTRIFAGVLSDFLYRRKPILVFAYALSALSRPIFALAPSLGWIAGARLIDRISNGLQATPREALVGDLAPKSLKGTCFGLRQTLSMIGSFAGAGVVMFLMHHTNENYEIIFWAAAIPPVLAVLALILFVQDSPIADRHHAKISFWAHLKHTRHLNKQYWRVVFVAGIFMLSNYSGAYMILQGTNQGLSPSQVPALMVLQNLFAFASAYPMGRLSDRFDRRILIGIGFFITIISNAFFALADGPTFVLIGASLWGLQMGMTQSLLLTKVADTTFTEIRGTGFGIYYLIVGLTIFLSNTITGWVFTHKSPSLAFWLSAGAAGIALILLPFIESSQKAKR</sequence>
<feature type="transmembrane region" description="Helical" evidence="4">
    <location>
        <begin position="310"/>
        <end position="334"/>
    </location>
</feature>
<accession>A0A8J7PW96</accession>
<dbReference type="Pfam" id="PF07690">
    <property type="entry name" value="MFS_1"/>
    <property type="match status" value="1"/>
</dbReference>
<comment type="caution">
    <text evidence="6">The sequence shown here is derived from an EMBL/GenBank/DDBJ whole genome shotgun (WGS) entry which is preliminary data.</text>
</comment>
<dbReference type="Proteomes" id="UP000664414">
    <property type="component" value="Unassembled WGS sequence"/>
</dbReference>
<dbReference type="GO" id="GO:0022857">
    <property type="term" value="F:transmembrane transporter activity"/>
    <property type="evidence" value="ECO:0007669"/>
    <property type="project" value="InterPro"/>
</dbReference>
<feature type="transmembrane region" description="Helical" evidence="4">
    <location>
        <begin position="149"/>
        <end position="168"/>
    </location>
</feature>
<organism evidence="6 7">
    <name type="scientific">Candidatus Paracaedimonas acanthamoebae</name>
    <dbReference type="NCBI Taxonomy" id="244581"/>
    <lineage>
        <taxon>Bacteria</taxon>
        <taxon>Pseudomonadati</taxon>
        <taxon>Pseudomonadota</taxon>
        <taxon>Alphaproteobacteria</taxon>
        <taxon>Holosporales</taxon>
        <taxon>Caedimonadaceae</taxon>
        <taxon>Candidatus Paracaedimonas</taxon>
    </lineage>
</organism>
<proteinExistence type="predicted"/>
<evidence type="ECO:0000256" key="3">
    <source>
        <dbReference type="ARBA" id="ARBA00023136"/>
    </source>
</evidence>
<feature type="domain" description="Major facilitator superfamily (MFS) profile" evidence="5">
    <location>
        <begin position="16"/>
        <end position="399"/>
    </location>
</feature>
<dbReference type="InterPro" id="IPR011701">
    <property type="entry name" value="MFS"/>
</dbReference>
<feature type="transmembrane region" description="Helical" evidence="4">
    <location>
        <begin position="286"/>
        <end position="304"/>
    </location>
</feature>
<dbReference type="CDD" id="cd17370">
    <property type="entry name" value="MFS_MJ1317_like"/>
    <property type="match status" value="1"/>
</dbReference>
<feature type="transmembrane region" description="Helical" evidence="4">
    <location>
        <begin position="20"/>
        <end position="42"/>
    </location>
</feature>
<dbReference type="InterPro" id="IPR020846">
    <property type="entry name" value="MFS_dom"/>
</dbReference>
<gene>
    <name evidence="6" type="ORF">J0H12_04490</name>
</gene>
<evidence type="ECO:0000256" key="2">
    <source>
        <dbReference type="ARBA" id="ARBA00022989"/>
    </source>
</evidence>